<dbReference type="GeneID" id="91089699"/>
<organism evidence="2 3">
    <name type="scientific">Cryptococcus depauperatus CBS 7841</name>
    <dbReference type="NCBI Taxonomy" id="1295531"/>
    <lineage>
        <taxon>Eukaryota</taxon>
        <taxon>Fungi</taxon>
        <taxon>Dikarya</taxon>
        <taxon>Basidiomycota</taxon>
        <taxon>Agaricomycotina</taxon>
        <taxon>Tremellomycetes</taxon>
        <taxon>Tremellales</taxon>
        <taxon>Cryptococcaceae</taxon>
        <taxon>Cryptococcus</taxon>
    </lineage>
</organism>
<proteinExistence type="predicted"/>
<dbReference type="InterPro" id="IPR047205">
    <property type="entry name" value="RMP1"/>
</dbReference>
<evidence type="ECO:0000313" key="3">
    <source>
        <dbReference type="Proteomes" id="UP000094043"/>
    </source>
</evidence>
<dbReference type="Proteomes" id="UP000094043">
    <property type="component" value="Chromosome 7"/>
</dbReference>
<reference evidence="2" key="3">
    <citation type="submission" date="2024-01" db="EMBL/GenBank/DDBJ databases">
        <authorList>
            <person name="Coelho M.A."/>
            <person name="David-Palma M."/>
            <person name="Shea T."/>
            <person name="Sun S."/>
            <person name="Cuomo C.A."/>
            <person name="Heitman J."/>
        </authorList>
    </citation>
    <scope>NUCLEOTIDE SEQUENCE</scope>
    <source>
        <strain evidence="2">CBS 7841</strain>
    </source>
</reference>
<feature type="region of interest" description="Disordered" evidence="1">
    <location>
        <begin position="143"/>
        <end position="175"/>
    </location>
</feature>
<dbReference type="GO" id="GO:0000294">
    <property type="term" value="P:nuclear-transcribed mRNA catabolic process, RNase MRP-dependent"/>
    <property type="evidence" value="ECO:0007669"/>
    <property type="project" value="TreeGrafter"/>
</dbReference>
<dbReference type="KEGG" id="cdep:91089699"/>
<reference evidence="2" key="2">
    <citation type="journal article" date="2022" name="Elife">
        <title>Obligate sexual reproduction of a homothallic fungus closely related to the Cryptococcus pathogenic species complex.</title>
        <authorList>
            <person name="Passer A.R."/>
            <person name="Clancey S.A."/>
            <person name="Shea T."/>
            <person name="David-Palma M."/>
            <person name="Averette A.F."/>
            <person name="Boekhout T."/>
            <person name="Porcel B.M."/>
            <person name="Nowrousian M."/>
            <person name="Cuomo C.A."/>
            <person name="Sun S."/>
            <person name="Heitman J."/>
            <person name="Coelho M.A."/>
        </authorList>
    </citation>
    <scope>NUCLEOTIDE SEQUENCE</scope>
    <source>
        <strain evidence="2">CBS 7841</strain>
    </source>
</reference>
<dbReference type="GO" id="GO:0000172">
    <property type="term" value="C:ribonuclease MRP complex"/>
    <property type="evidence" value="ECO:0007669"/>
    <property type="project" value="InterPro"/>
</dbReference>
<dbReference type="RefSeq" id="XP_066070954.1">
    <property type="nucleotide sequence ID" value="XM_066214857.1"/>
</dbReference>
<name>A0AAJ8JXJ1_9TREE</name>
<evidence type="ECO:0000256" key="1">
    <source>
        <dbReference type="SAM" id="MobiDB-lite"/>
    </source>
</evidence>
<dbReference type="PANTHER" id="PTHR37792:SF1">
    <property type="entry name" value="RIBONUCLEASE MRP PROTEIN SUBUNIT RMP1"/>
    <property type="match status" value="1"/>
</dbReference>
<dbReference type="GO" id="GO:0000466">
    <property type="term" value="P:maturation of 5.8S rRNA from tricistronic rRNA transcript (SSU-rRNA, 5.8S rRNA, LSU-rRNA)"/>
    <property type="evidence" value="ECO:0007669"/>
    <property type="project" value="TreeGrafter"/>
</dbReference>
<dbReference type="EMBL" id="CP143790">
    <property type="protein sequence ID" value="WVN90254.1"/>
    <property type="molecule type" value="Genomic_DNA"/>
</dbReference>
<sequence>MKGVLRIGKAILVFIKICQEKGVSKEKVSRGKHLVRKLVSMLHSAYYISIQIVALHHFLPLQASVISIYARIYMIILNVAITLNIDTEHLMVSAGSPVRTNKFRYSERDPTTVTIQEPKSMNEDIGDEIGVKIQRPALPIKTLKEPLPPTTYSNPDDTQTKSTMPQSQNSSRNHQTAMAAVNGGEMIVSTEIDQVPFILDIEALPEKGPKSGMTEKITLDTEKIVKEVRTLEPQKSAVLKNKSRVSEEQPSPTISHCTMEDLVDGKQETALRRKKIRTNEGKDKMKKDHCRVKKRKKDAMDDIFGF</sequence>
<dbReference type="GO" id="GO:0042134">
    <property type="term" value="F:rRNA primary transcript binding"/>
    <property type="evidence" value="ECO:0007669"/>
    <property type="project" value="InterPro"/>
</dbReference>
<keyword evidence="3" id="KW-1185">Reference proteome</keyword>
<accession>A0AAJ8JXJ1</accession>
<protein>
    <submittedName>
        <fullName evidence="2">Uncharacterized protein</fullName>
    </submittedName>
</protein>
<gene>
    <name evidence="2" type="ORF">L203_105490</name>
</gene>
<evidence type="ECO:0000313" key="2">
    <source>
        <dbReference type="EMBL" id="WVN90254.1"/>
    </source>
</evidence>
<reference evidence="2" key="1">
    <citation type="submission" date="2016-06" db="EMBL/GenBank/DDBJ databases">
        <authorList>
            <person name="Cuomo C."/>
            <person name="Litvintseva A."/>
            <person name="Heitman J."/>
            <person name="Chen Y."/>
            <person name="Sun S."/>
            <person name="Springer D."/>
            <person name="Dromer F."/>
            <person name="Young S."/>
            <person name="Zeng Q."/>
            <person name="Chapman S."/>
            <person name="Gujja S."/>
            <person name="Saif S."/>
            <person name="Birren B."/>
        </authorList>
    </citation>
    <scope>NUCLEOTIDE SEQUENCE</scope>
    <source>
        <strain evidence="2">CBS 7841</strain>
    </source>
</reference>
<feature type="compositionally biased region" description="Polar residues" evidence="1">
    <location>
        <begin position="150"/>
        <end position="175"/>
    </location>
</feature>
<dbReference type="AlphaFoldDB" id="A0AAJ8JXJ1"/>
<dbReference type="PANTHER" id="PTHR37792">
    <property type="entry name" value="RIBONUCLEASE MRP PROTEIN SUBUNIT RMP1"/>
    <property type="match status" value="1"/>
</dbReference>